<feature type="transmembrane region" description="Helical" evidence="7">
    <location>
        <begin position="102"/>
        <end position="121"/>
    </location>
</feature>
<dbReference type="EMBL" id="JBBMER010000003">
    <property type="protein sequence ID" value="MEQ2379427.1"/>
    <property type="molecule type" value="Genomic_DNA"/>
</dbReference>
<evidence type="ECO:0000313" key="9">
    <source>
        <dbReference type="EMBL" id="MEQ2379427.1"/>
    </source>
</evidence>
<name>A0ABV1BUJ7_9FIRM</name>
<proteinExistence type="inferred from homology"/>
<sequence>MQCKSCGTELPKKAKICPKCGALNGKPAGNTRYLAIIGMVIMLIGGLLPFAKSNETLMDGYTPKAYSFGFMNISVIAMWYIFMLILVAGILLVVAKKEKLSIITSVAATAVAFISMFAFQFTSADGKTKTGALKYVYHNISDLLSNGYNGNSYSVGSGVYVIIIGLIVAIVGVFWDVVKIFKKDLGVDTKYLSNTLNQNIGQKMFYYRGFYLMFLPVLVMVLLFFYWPMLGCRYAFTSYVLANPYYIGVFHFQTMLKFDTFFWAAFRNTLVLSIVKLILNTGAAVIISLLLNEITNMAFKKTVQTIVYLPHFMSWVVVAAVFKVILSVNSTGVVNGALINMGLINSPIDFLGSSKYWTGTFFVMNIWKDTGWGTILFLATLSGISPDLYEAAQIDGANRFKRLIYITLPALANTIITVFILNLAKVMNLFESVFVTQSAGTYDVSQVLQTYIYNKTFSASFSDYGYTTAVGLFKSFVGMILVLGCNYASKKVRGRGIV</sequence>
<protein>
    <submittedName>
        <fullName evidence="9">ABC transporter permease subunit</fullName>
    </submittedName>
</protein>
<dbReference type="Pfam" id="PF00528">
    <property type="entry name" value="BPD_transp_1"/>
    <property type="match status" value="1"/>
</dbReference>
<dbReference type="RefSeq" id="WP_022501893.1">
    <property type="nucleotide sequence ID" value="NZ_DAWCMB010000301.1"/>
</dbReference>
<dbReference type="Proteomes" id="UP001442364">
    <property type="component" value="Unassembled WGS sequence"/>
</dbReference>
<feature type="transmembrane region" description="Helical" evidence="7">
    <location>
        <begin position="372"/>
        <end position="391"/>
    </location>
</feature>
<feature type="transmembrane region" description="Helical" evidence="7">
    <location>
        <begin position="33"/>
        <end position="51"/>
    </location>
</feature>
<accession>A0ABV1BUJ7</accession>
<evidence type="ECO:0000256" key="7">
    <source>
        <dbReference type="RuleBase" id="RU363032"/>
    </source>
</evidence>
<dbReference type="SUPFAM" id="SSF161098">
    <property type="entry name" value="MetI-like"/>
    <property type="match status" value="1"/>
</dbReference>
<comment type="subcellular location">
    <subcellularLocation>
        <location evidence="1 7">Cell membrane</location>
        <topology evidence="1 7">Multi-pass membrane protein</topology>
    </subcellularLocation>
</comment>
<feature type="transmembrane region" description="Helical" evidence="7">
    <location>
        <begin position="71"/>
        <end position="95"/>
    </location>
</feature>
<feature type="transmembrane region" description="Helical" evidence="7">
    <location>
        <begin position="464"/>
        <end position="485"/>
    </location>
</feature>
<dbReference type="Gene3D" id="1.10.3720.10">
    <property type="entry name" value="MetI-like"/>
    <property type="match status" value="1"/>
</dbReference>
<feature type="transmembrane region" description="Helical" evidence="7">
    <location>
        <begin position="306"/>
        <end position="326"/>
    </location>
</feature>
<dbReference type="CDD" id="cd06261">
    <property type="entry name" value="TM_PBP2"/>
    <property type="match status" value="1"/>
</dbReference>
<feature type="domain" description="ABC transmembrane type-1" evidence="8">
    <location>
        <begin position="266"/>
        <end position="485"/>
    </location>
</feature>
<dbReference type="PANTHER" id="PTHR43227">
    <property type="entry name" value="BLL4140 PROTEIN"/>
    <property type="match status" value="1"/>
</dbReference>
<keyword evidence="2 7" id="KW-0813">Transport</keyword>
<gene>
    <name evidence="9" type="ORF">WMO14_05975</name>
</gene>
<evidence type="ECO:0000313" key="10">
    <source>
        <dbReference type="Proteomes" id="UP001442364"/>
    </source>
</evidence>
<keyword evidence="3" id="KW-1003">Cell membrane</keyword>
<comment type="caution">
    <text evidence="9">The sequence shown here is derived from an EMBL/GenBank/DDBJ whole genome shotgun (WGS) entry which is preliminary data.</text>
</comment>
<keyword evidence="4 7" id="KW-0812">Transmembrane</keyword>
<organism evidence="9 10">
    <name type="scientific">[Lactobacillus] rogosae</name>
    <dbReference type="NCBI Taxonomy" id="706562"/>
    <lineage>
        <taxon>Bacteria</taxon>
        <taxon>Bacillati</taxon>
        <taxon>Bacillota</taxon>
        <taxon>Clostridia</taxon>
        <taxon>Lachnospirales</taxon>
        <taxon>Lachnospiraceae</taxon>
        <taxon>Lachnospira</taxon>
    </lineage>
</organism>
<evidence type="ECO:0000256" key="3">
    <source>
        <dbReference type="ARBA" id="ARBA00022475"/>
    </source>
</evidence>
<keyword evidence="10" id="KW-1185">Reference proteome</keyword>
<keyword evidence="5 7" id="KW-1133">Transmembrane helix</keyword>
<feature type="transmembrane region" description="Helical" evidence="7">
    <location>
        <begin position="153"/>
        <end position="175"/>
    </location>
</feature>
<reference evidence="9 10" key="1">
    <citation type="submission" date="2024-03" db="EMBL/GenBank/DDBJ databases">
        <title>Human intestinal bacterial collection.</title>
        <authorList>
            <person name="Pauvert C."/>
            <person name="Hitch T.C.A."/>
            <person name="Clavel T."/>
        </authorList>
    </citation>
    <scope>NUCLEOTIDE SEQUENCE [LARGE SCALE GENOMIC DNA]</scope>
    <source>
        <strain evidence="9 10">CLA-AA-H255</strain>
    </source>
</reference>
<evidence type="ECO:0000256" key="1">
    <source>
        <dbReference type="ARBA" id="ARBA00004651"/>
    </source>
</evidence>
<dbReference type="InterPro" id="IPR000515">
    <property type="entry name" value="MetI-like"/>
</dbReference>
<comment type="similarity">
    <text evidence="7">Belongs to the binding-protein-dependent transport system permease family.</text>
</comment>
<dbReference type="InterPro" id="IPR035906">
    <property type="entry name" value="MetI-like_sf"/>
</dbReference>
<evidence type="ECO:0000259" key="8">
    <source>
        <dbReference type="PROSITE" id="PS50928"/>
    </source>
</evidence>
<evidence type="ECO:0000256" key="5">
    <source>
        <dbReference type="ARBA" id="ARBA00022989"/>
    </source>
</evidence>
<dbReference type="PANTHER" id="PTHR43227:SF11">
    <property type="entry name" value="BLL4140 PROTEIN"/>
    <property type="match status" value="1"/>
</dbReference>
<feature type="transmembrane region" description="Helical" evidence="7">
    <location>
        <begin position="205"/>
        <end position="227"/>
    </location>
</feature>
<evidence type="ECO:0000256" key="2">
    <source>
        <dbReference type="ARBA" id="ARBA00022448"/>
    </source>
</evidence>
<evidence type="ECO:0000256" key="4">
    <source>
        <dbReference type="ARBA" id="ARBA00022692"/>
    </source>
</evidence>
<dbReference type="Pfam" id="PF13240">
    <property type="entry name" value="Zn_Ribbon_1"/>
    <property type="match status" value="1"/>
</dbReference>
<dbReference type="InterPro" id="IPR026870">
    <property type="entry name" value="Zinc_ribbon_dom"/>
</dbReference>
<dbReference type="InterPro" id="IPR050809">
    <property type="entry name" value="UgpAE/MalFG_permease"/>
</dbReference>
<feature type="transmembrane region" description="Helical" evidence="7">
    <location>
        <begin position="403"/>
        <end position="424"/>
    </location>
</feature>
<dbReference type="PROSITE" id="PS50928">
    <property type="entry name" value="ABC_TM1"/>
    <property type="match status" value="1"/>
</dbReference>
<evidence type="ECO:0000256" key="6">
    <source>
        <dbReference type="ARBA" id="ARBA00023136"/>
    </source>
</evidence>
<feature type="transmembrane region" description="Helical" evidence="7">
    <location>
        <begin position="270"/>
        <end position="291"/>
    </location>
</feature>
<keyword evidence="6 7" id="KW-0472">Membrane</keyword>